<reference evidence="2 3" key="2">
    <citation type="journal article" date="2019" name="G3 (Bethesda)">
        <title>Hybrid Assembly of the Genome of the Entomopathogenic Nematode Steinernema carpocapsae Identifies the X-Chromosome.</title>
        <authorList>
            <person name="Serra L."/>
            <person name="Macchietto M."/>
            <person name="Macias-Munoz A."/>
            <person name="McGill C.J."/>
            <person name="Rodriguez I.M."/>
            <person name="Rodriguez B."/>
            <person name="Murad R."/>
            <person name="Mortazavi A."/>
        </authorList>
    </citation>
    <scope>NUCLEOTIDE SEQUENCE [LARGE SCALE GENOMIC DNA]</scope>
    <source>
        <strain evidence="2 3">ALL</strain>
    </source>
</reference>
<feature type="transmembrane region" description="Helical" evidence="1">
    <location>
        <begin position="136"/>
        <end position="158"/>
    </location>
</feature>
<dbReference type="Proteomes" id="UP000298663">
    <property type="component" value="Unassembled WGS sequence"/>
</dbReference>
<keyword evidence="1" id="KW-0472">Membrane</keyword>
<reference evidence="2 3" key="1">
    <citation type="journal article" date="2015" name="Genome Biol.">
        <title>Comparative genomics of Steinernema reveals deeply conserved gene regulatory networks.</title>
        <authorList>
            <person name="Dillman A.R."/>
            <person name="Macchietto M."/>
            <person name="Porter C.F."/>
            <person name="Rogers A."/>
            <person name="Williams B."/>
            <person name="Antoshechkin I."/>
            <person name="Lee M.M."/>
            <person name="Goodwin Z."/>
            <person name="Lu X."/>
            <person name="Lewis E.E."/>
            <person name="Goodrich-Blair H."/>
            <person name="Stock S.P."/>
            <person name="Adams B.J."/>
            <person name="Sternberg P.W."/>
            <person name="Mortazavi A."/>
        </authorList>
    </citation>
    <scope>NUCLEOTIDE SEQUENCE [LARGE SCALE GENOMIC DNA]</scope>
    <source>
        <strain evidence="2 3">ALL</strain>
    </source>
</reference>
<accession>A0A4U8UPQ8</accession>
<evidence type="ECO:0000313" key="3">
    <source>
        <dbReference type="Proteomes" id="UP000298663"/>
    </source>
</evidence>
<feature type="transmembrane region" description="Helical" evidence="1">
    <location>
        <begin position="170"/>
        <end position="189"/>
    </location>
</feature>
<proteinExistence type="predicted"/>
<dbReference type="AlphaFoldDB" id="A0A4U8UPQ8"/>
<evidence type="ECO:0000313" key="2">
    <source>
        <dbReference type="EMBL" id="TMS35104.1"/>
    </source>
</evidence>
<feature type="transmembrane region" description="Helical" evidence="1">
    <location>
        <begin position="93"/>
        <end position="115"/>
    </location>
</feature>
<dbReference type="EMBL" id="AZBU02000001">
    <property type="protein sequence ID" value="TMS35104.1"/>
    <property type="molecule type" value="Genomic_DNA"/>
</dbReference>
<keyword evidence="1" id="KW-1133">Transmembrane helix</keyword>
<sequence>MPVLFSSPVAIGPGTVFGQIHFEPADSQASSVSIAVGILTYSIFALKISELRSSHGLSHQATLSAALVGFSAFAGIVHTLCLGVQALNTDLKTRIAAFFCSWLAQFVLAQVWVMHRFYVVHECLDKEENLSSETEVLRSILAIMGTMAVGTLATFANVSGYVSFSSLSKITFLLYLIAEIVHWCLYLLTRWNYARPELRSLYQPSQPILDIKNMTTLTKLLFAFSTLILAFRMFGAGTANGHLIVVINRAIAYAVLAMGHTIVFTGSSVSSYRNRKMAVRAILTPRSLEFQLSFLSGAVIAKGKHRNYTSNKPYLKRNI</sequence>
<feature type="transmembrane region" description="Helical" evidence="1">
    <location>
        <begin position="251"/>
        <end position="272"/>
    </location>
</feature>
<keyword evidence="1" id="KW-0812">Transmembrane</keyword>
<gene>
    <name evidence="2" type="ORF">L596_002570</name>
</gene>
<keyword evidence="3" id="KW-1185">Reference proteome</keyword>
<feature type="transmembrane region" description="Helical" evidence="1">
    <location>
        <begin position="61"/>
        <end position="87"/>
    </location>
</feature>
<organism evidence="2 3">
    <name type="scientific">Steinernema carpocapsae</name>
    <name type="common">Entomopathogenic nematode</name>
    <dbReference type="NCBI Taxonomy" id="34508"/>
    <lineage>
        <taxon>Eukaryota</taxon>
        <taxon>Metazoa</taxon>
        <taxon>Ecdysozoa</taxon>
        <taxon>Nematoda</taxon>
        <taxon>Chromadorea</taxon>
        <taxon>Rhabditida</taxon>
        <taxon>Tylenchina</taxon>
        <taxon>Panagrolaimomorpha</taxon>
        <taxon>Strongyloidoidea</taxon>
        <taxon>Steinernematidae</taxon>
        <taxon>Steinernema</taxon>
    </lineage>
</organism>
<protein>
    <submittedName>
        <fullName evidence="2">Uncharacterized protein</fullName>
    </submittedName>
</protein>
<feature type="transmembrane region" description="Helical" evidence="1">
    <location>
        <begin position="220"/>
        <end position="239"/>
    </location>
</feature>
<evidence type="ECO:0000256" key="1">
    <source>
        <dbReference type="SAM" id="Phobius"/>
    </source>
</evidence>
<dbReference type="OrthoDB" id="10536086at2759"/>
<feature type="transmembrane region" description="Helical" evidence="1">
    <location>
        <begin position="28"/>
        <end position="49"/>
    </location>
</feature>
<name>A0A4U8UPQ8_STECR</name>
<comment type="caution">
    <text evidence="2">The sequence shown here is derived from an EMBL/GenBank/DDBJ whole genome shotgun (WGS) entry which is preliminary data.</text>
</comment>